<feature type="compositionally biased region" description="Basic and acidic residues" evidence="2">
    <location>
        <begin position="520"/>
        <end position="532"/>
    </location>
</feature>
<accession>W3XD94</accession>
<dbReference type="OrthoDB" id="3553547at2759"/>
<feature type="region of interest" description="Disordered" evidence="2">
    <location>
        <begin position="63"/>
        <end position="110"/>
    </location>
</feature>
<dbReference type="InParanoid" id="W3XD94"/>
<proteinExistence type="predicted"/>
<feature type="compositionally biased region" description="Low complexity" evidence="2">
    <location>
        <begin position="25"/>
        <end position="39"/>
    </location>
</feature>
<reference evidence="4" key="1">
    <citation type="journal article" date="2015" name="BMC Genomics">
        <title>Genomic and transcriptomic analysis of the endophytic fungus Pestalotiopsis fici reveals its lifestyle and high potential for synthesis of natural products.</title>
        <authorList>
            <person name="Wang X."/>
            <person name="Zhang X."/>
            <person name="Liu L."/>
            <person name="Xiang M."/>
            <person name="Wang W."/>
            <person name="Sun X."/>
            <person name="Che Y."/>
            <person name="Guo L."/>
            <person name="Liu G."/>
            <person name="Guo L."/>
            <person name="Wang C."/>
            <person name="Yin W.B."/>
            <person name="Stadler M."/>
            <person name="Zhang X."/>
            <person name="Liu X."/>
        </authorList>
    </citation>
    <scope>NUCLEOTIDE SEQUENCE [LARGE SCALE GENOMIC DNA]</scope>
    <source>
        <strain evidence="4">W106-1 / CGMCC3.15140</strain>
    </source>
</reference>
<name>W3XD94_PESFW</name>
<protein>
    <submittedName>
        <fullName evidence="3">Uncharacterized protein</fullName>
    </submittedName>
</protein>
<dbReference type="OMA" id="VEHISQC"/>
<dbReference type="KEGG" id="pfy:PFICI_05860"/>
<evidence type="ECO:0000313" key="3">
    <source>
        <dbReference type="EMBL" id="ETS83984.1"/>
    </source>
</evidence>
<keyword evidence="4" id="KW-1185">Reference proteome</keyword>
<evidence type="ECO:0000256" key="1">
    <source>
        <dbReference type="SAM" id="Coils"/>
    </source>
</evidence>
<dbReference type="RefSeq" id="XP_007832632.1">
    <property type="nucleotide sequence ID" value="XM_007834441.1"/>
</dbReference>
<gene>
    <name evidence="3" type="ORF">PFICI_05860</name>
</gene>
<dbReference type="HOGENOM" id="CLU_479049_0_0_1"/>
<evidence type="ECO:0000313" key="4">
    <source>
        <dbReference type="Proteomes" id="UP000030651"/>
    </source>
</evidence>
<evidence type="ECO:0000256" key="2">
    <source>
        <dbReference type="SAM" id="MobiDB-lite"/>
    </source>
</evidence>
<feature type="compositionally biased region" description="Polar residues" evidence="2">
    <location>
        <begin position="94"/>
        <end position="107"/>
    </location>
</feature>
<dbReference type="EMBL" id="KI912111">
    <property type="protein sequence ID" value="ETS83984.1"/>
    <property type="molecule type" value="Genomic_DNA"/>
</dbReference>
<dbReference type="Proteomes" id="UP000030651">
    <property type="component" value="Unassembled WGS sequence"/>
</dbReference>
<feature type="region of interest" description="Disordered" evidence="2">
    <location>
        <begin position="232"/>
        <end position="261"/>
    </location>
</feature>
<dbReference type="AlphaFoldDB" id="W3XD94"/>
<dbReference type="GeneID" id="19270873"/>
<sequence>MGTVQDHSDLVDLSSTTVLPAIVESPPSRTPSPSSSNTTIESRGRGSLVAGIDAARLRTALSTASTVTSQRRDAPISTTLRSSRGGESYDSYEESASQISDPSTSDDIGSHASGEVLMEMKRHWETLSTQRLEIRRLLDDLRRARTHMRALAQAKDDADRKLELALRSDHFNTDRDTLEPYLIAIRTSKLKYQAAETTVDQLIDNVDDAIFEADIIEGRFYNRLSRRNLEADIPGPVNESQGKHQVPSRMSLRGISPDRSEDLHPSYERLREVYGDLQLAKEYCSNLGYKHTVVQSEDHDLLGPDELEFLDDFEDSLAKAKSDVQTWSQKFEELRAECAAKNLIPKSSPFFEDGRDGDYHEPHVFVPDDISLDDCLVDESTLSHSQYSLLVTNPKHVLNKPLPLTSQGALEQALMLPLNTSGRNQAIQEAMHEHSIATLLHDAIPEDKTDYINRWLLQKLRISPMEVQVLSLTFRKILKILDYNRWQRDVLSFWPRDIDRQPVQGDITITTHIRHEFETLSNPSDKREESRSQARSQAASEPLLRPADIYDDWEYLNNLRDDGQSEGAL</sequence>
<dbReference type="eggNOG" id="ENOG502SY8H">
    <property type="taxonomic scope" value="Eukaryota"/>
</dbReference>
<keyword evidence="1" id="KW-0175">Coiled coil</keyword>
<feature type="region of interest" description="Disordered" evidence="2">
    <location>
        <begin position="18"/>
        <end position="47"/>
    </location>
</feature>
<feature type="coiled-coil region" evidence="1">
    <location>
        <begin position="310"/>
        <end position="337"/>
    </location>
</feature>
<organism evidence="3 4">
    <name type="scientific">Pestalotiopsis fici (strain W106-1 / CGMCC3.15140)</name>
    <dbReference type="NCBI Taxonomy" id="1229662"/>
    <lineage>
        <taxon>Eukaryota</taxon>
        <taxon>Fungi</taxon>
        <taxon>Dikarya</taxon>
        <taxon>Ascomycota</taxon>
        <taxon>Pezizomycotina</taxon>
        <taxon>Sordariomycetes</taxon>
        <taxon>Xylariomycetidae</taxon>
        <taxon>Amphisphaeriales</taxon>
        <taxon>Sporocadaceae</taxon>
        <taxon>Pestalotiopsis</taxon>
    </lineage>
</organism>
<feature type="region of interest" description="Disordered" evidence="2">
    <location>
        <begin position="520"/>
        <end position="545"/>
    </location>
</feature>